<evidence type="ECO:0000256" key="1">
    <source>
        <dbReference type="SAM" id="MobiDB-lite"/>
    </source>
</evidence>
<protein>
    <submittedName>
        <fullName evidence="2">8dea7b2b-5de9-436f-b87e-148033f3ac2f</fullName>
    </submittedName>
</protein>
<dbReference type="AlphaFoldDB" id="A0A446BPY9"/>
<sequence length="562" mass="61065">MAPRVDPILLWGFCFATQQKLQFNQSWACAFHCSWYTDERHSMWDAIEDSQKRREIRYGNNIYVLFRALLYCRDFYGQDSLWAAIAKGFNTNATVVRTTVDILTEARRAQRNKPSKDVSETARAVDDWIDFLDGLESHPSVLSDLTVFKAAEAFFKTQEKKVVNAARVPTNPHQTLHVNTSRFLPRGAASEENRSPRWPPSPSIKLESSGSAADSHSTLQLETDPRGKANATNHPGSRLQEALDGGVAIPNTNSPGRQLNPPGLHHSLCLSPRLKRIASLEKQLAETKSKLSVAPRPDSAATASNGPAAAFPGELGEVIGGLKKDMATVTNVISTMMESMHDIVDSLNSLQDEVSGLATQQKELVAAAPSAGSNNQQQQAASPNLDTVLQPLQALAGTVNLLRDDVSALKNQVQATTSATPSAPPPEDSTVLKTLLQEQTSRIDTLVSQMSALQSQITRQQEQQQQQRQQQQQTTTPTGPPQQQQPQPQPQPQPQTLRQAMAAAERDLKAHLAAVQRFYHQLASGRGGAGASRAATERTAEFLALLTEGVRVAGAGAGMQGS</sequence>
<accession>A0A446BPY9</accession>
<name>A0A446BPY9_9PEZI</name>
<organism evidence="2 3">
    <name type="scientific">Thermothielavioides terrestris</name>
    <dbReference type="NCBI Taxonomy" id="2587410"/>
    <lineage>
        <taxon>Eukaryota</taxon>
        <taxon>Fungi</taxon>
        <taxon>Dikarya</taxon>
        <taxon>Ascomycota</taxon>
        <taxon>Pezizomycotina</taxon>
        <taxon>Sordariomycetes</taxon>
        <taxon>Sordariomycetidae</taxon>
        <taxon>Sordariales</taxon>
        <taxon>Chaetomiaceae</taxon>
        <taxon>Thermothielavioides</taxon>
    </lineage>
</organism>
<feature type="region of interest" description="Disordered" evidence="1">
    <location>
        <begin position="457"/>
        <end position="503"/>
    </location>
</feature>
<evidence type="ECO:0000313" key="3">
    <source>
        <dbReference type="Proteomes" id="UP000289323"/>
    </source>
</evidence>
<feature type="compositionally biased region" description="Low complexity" evidence="1">
    <location>
        <begin position="457"/>
        <end position="486"/>
    </location>
</feature>
<gene>
    <name evidence="2" type="ORF">TT172_LOCUS6975</name>
</gene>
<feature type="compositionally biased region" description="Polar residues" evidence="1">
    <location>
        <begin position="206"/>
        <end position="221"/>
    </location>
</feature>
<feature type="compositionally biased region" description="Low complexity" evidence="1">
    <location>
        <begin position="300"/>
        <end position="310"/>
    </location>
</feature>
<evidence type="ECO:0000313" key="2">
    <source>
        <dbReference type="EMBL" id="SPQ24556.1"/>
    </source>
</evidence>
<feature type="compositionally biased region" description="Polar residues" evidence="1">
    <location>
        <begin position="171"/>
        <end position="182"/>
    </location>
</feature>
<feature type="region of interest" description="Disordered" evidence="1">
    <location>
        <begin position="169"/>
        <end position="266"/>
    </location>
</feature>
<proteinExistence type="predicted"/>
<dbReference type="Gene3D" id="1.20.1170.10">
    <property type="match status" value="1"/>
</dbReference>
<reference evidence="2 3" key="1">
    <citation type="submission" date="2018-04" db="EMBL/GenBank/DDBJ databases">
        <authorList>
            <person name="Huttner S."/>
            <person name="Dainat J."/>
        </authorList>
    </citation>
    <scope>NUCLEOTIDE SEQUENCE [LARGE SCALE GENOMIC DNA]</scope>
</reference>
<dbReference type="EMBL" id="OUUZ01000013">
    <property type="protein sequence ID" value="SPQ24556.1"/>
    <property type="molecule type" value="Genomic_DNA"/>
</dbReference>
<feature type="region of interest" description="Disordered" evidence="1">
    <location>
        <begin position="287"/>
        <end position="311"/>
    </location>
</feature>
<dbReference type="Proteomes" id="UP000289323">
    <property type="component" value="Unassembled WGS sequence"/>
</dbReference>